<evidence type="ECO:0000313" key="1">
    <source>
        <dbReference type="EMBL" id="MBE9030468.1"/>
    </source>
</evidence>
<dbReference type="EMBL" id="JADEXQ010000036">
    <property type="protein sequence ID" value="MBE9030468.1"/>
    <property type="molecule type" value="Genomic_DNA"/>
</dbReference>
<name>A0A928Z4L2_9CYAN</name>
<comment type="caution">
    <text evidence="1">The sequence shown here is derived from an EMBL/GenBank/DDBJ whole genome shotgun (WGS) entry which is preliminary data.</text>
</comment>
<sequence>MYLSIDGVLPIDYLQSLEPERVKLALNRDPIGQNLARQAQVELPQIEQIPPSQIDWLNTLQVERQKIISQQLQPKSPQRER</sequence>
<reference evidence="1" key="1">
    <citation type="submission" date="2020-10" db="EMBL/GenBank/DDBJ databases">
        <authorList>
            <person name="Castelo-Branco R."/>
            <person name="Eusebio N."/>
            <person name="Adriana R."/>
            <person name="Vieira A."/>
            <person name="Brugerolle De Fraissinette N."/>
            <person name="Rezende De Castro R."/>
            <person name="Schneider M.P."/>
            <person name="Vasconcelos V."/>
            <person name="Leao P.N."/>
        </authorList>
    </citation>
    <scope>NUCLEOTIDE SEQUENCE</scope>
    <source>
        <strain evidence="1">LEGE 11480</strain>
    </source>
</reference>
<evidence type="ECO:0000313" key="2">
    <source>
        <dbReference type="Proteomes" id="UP000625316"/>
    </source>
</evidence>
<protein>
    <submittedName>
        <fullName evidence="1">Uncharacterized protein</fullName>
    </submittedName>
</protein>
<dbReference type="Proteomes" id="UP000625316">
    <property type="component" value="Unassembled WGS sequence"/>
</dbReference>
<dbReference type="RefSeq" id="WP_264325295.1">
    <property type="nucleotide sequence ID" value="NZ_JADEXQ010000036.1"/>
</dbReference>
<gene>
    <name evidence="1" type="ORF">IQ266_12075</name>
</gene>
<accession>A0A928Z4L2</accession>
<dbReference type="AlphaFoldDB" id="A0A928Z4L2"/>
<keyword evidence="2" id="KW-1185">Reference proteome</keyword>
<proteinExistence type="predicted"/>
<organism evidence="1 2">
    <name type="scientific">Romeriopsis navalis LEGE 11480</name>
    <dbReference type="NCBI Taxonomy" id="2777977"/>
    <lineage>
        <taxon>Bacteria</taxon>
        <taxon>Bacillati</taxon>
        <taxon>Cyanobacteriota</taxon>
        <taxon>Cyanophyceae</taxon>
        <taxon>Leptolyngbyales</taxon>
        <taxon>Leptolyngbyaceae</taxon>
        <taxon>Romeriopsis</taxon>
        <taxon>Romeriopsis navalis</taxon>
    </lineage>
</organism>